<name>A0A8K0HGC3_9ROSA</name>
<feature type="region of interest" description="Disordered" evidence="1">
    <location>
        <begin position="44"/>
        <end position="95"/>
    </location>
</feature>
<feature type="compositionally biased region" description="Polar residues" evidence="1">
    <location>
        <begin position="130"/>
        <end position="147"/>
    </location>
</feature>
<proteinExistence type="predicted"/>
<evidence type="ECO:0000256" key="1">
    <source>
        <dbReference type="SAM" id="MobiDB-lite"/>
    </source>
</evidence>
<accession>A0A8K0HGC3</accession>
<dbReference type="AlphaFoldDB" id="A0A8K0HGC3"/>
<comment type="caution">
    <text evidence="2">The sequence shown here is derived from an EMBL/GenBank/DDBJ whole genome shotgun (WGS) entry which is preliminary data.</text>
</comment>
<dbReference type="OrthoDB" id="1707475at2759"/>
<dbReference type="EMBL" id="VOIH02000003">
    <property type="protein sequence ID" value="KAF3452236.1"/>
    <property type="molecule type" value="Genomic_DNA"/>
</dbReference>
<evidence type="ECO:0000313" key="3">
    <source>
        <dbReference type="Proteomes" id="UP000796880"/>
    </source>
</evidence>
<keyword evidence="3" id="KW-1185">Reference proteome</keyword>
<reference evidence="2" key="1">
    <citation type="submission" date="2020-03" db="EMBL/GenBank/DDBJ databases">
        <title>A high-quality chromosome-level genome assembly of a woody plant with both climbing and erect habits, Rhamnella rubrinervis.</title>
        <authorList>
            <person name="Lu Z."/>
            <person name="Yang Y."/>
            <person name="Zhu X."/>
            <person name="Sun Y."/>
        </authorList>
    </citation>
    <scope>NUCLEOTIDE SEQUENCE</scope>
    <source>
        <strain evidence="2">BYM</strain>
        <tissue evidence="2">Leaf</tissue>
    </source>
</reference>
<organism evidence="2 3">
    <name type="scientific">Rhamnella rubrinervis</name>
    <dbReference type="NCBI Taxonomy" id="2594499"/>
    <lineage>
        <taxon>Eukaryota</taxon>
        <taxon>Viridiplantae</taxon>
        <taxon>Streptophyta</taxon>
        <taxon>Embryophyta</taxon>
        <taxon>Tracheophyta</taxon>
        <taxon>Spermatophyta</taxon>
        <taxon>Magnoliopsida</taxon>
        <taxon>eudicotyledons</taxon>
        <taxon>Gunneridae</taxon>
        <taxon>Pentapetalae</taxon>
        <taxon>rosids</taxon>
        <taxon>fabids</taxon>
        <taxon>Rosales</taxon>
        <taxon>Rhamnaceae</taxon>
        <taxon>rhamnoid group</taxon>
        <taxon>Rhamneae</taxon>
        <taxon>Rhamnella</taxon>
    </lineage>
</organism>
<gene>
    <name evidence="2" type="ORF">FNV43_RR08334</name>
</gene>
<dbReference type="Proteomes" id="UP000796880">
    <property type="component" value="Unassembled WGS sequence"/>
</dbReference>
<evidence type="ECO:0000313" key="2">
    <source>
        <dbReference type="EMBL" id="KAF3452236.1"/>
    </source>
</evidence>
<protein>
    <submittedName>
        <fullName evidence="2">Uncharacterized protein</fullName>
    </submittedName>
</protein>
<feature type="compositionally biased region" description="Low complexity" evidence="1">
    <location>
        <begin position="84"/>
        <end position="95"/>
    </location>
</feature>
<feature type="compositionally biased region" description="Polar residues" evidence="1">
    <location>
        <begin position="61"/>
        <end position="83"/>
    </location>
</feature>
<sequence length="577" mass="63861">MLPSMSTSSSTPPYFSRRLLDQHLLDLLHQWFFLRLPCIRGSQSPKEIRQPSIEQPALAPRSSNNKEQPASLSSSSNDQLPTDSPSSSIAAEPSPSLCLLNGSPRSCSKGKVLRVLSLPTSRHHLAGSCRYQQQEKNNQMETATNYGSWPRQRPRRRGDRSNRERLDDVFIPGLQLLQSDLAGERSQFAAENKTASERTFVRFFSTKHGSLRITVGRWLPKETPIRSAPPAGRHLPHPDHKERFTMMGLCTFSIFYSLMIWPGRPDHDISLMIWPGRPNHDIEGWDLFSKNSGSREELKMVQHRILLRYFEWNLSPPHLLSLLHKGISEHAEEEIDPSPSILPVWCLPGGTLDPEGMPLSATIYTCLPPLKAQGAATLTGSSAASVVIAPTCHYATSAAGTGTASASAKERISGSLDLPNGFQYAYRVSLYTHDSGSQVTHSRLSILSERGKLIPHSHSPNRAERHSAIILQQVPPIVIVSNTHKYRFCCPYDGCQRPDLCTSLPYPNLGKAVLVWEVTLRLGTCDKTTKGTGPARFGSAPVVTKKQELELNQPLRITFLVPNRDGDSGPVLGTPSS</sequence>
<feature type="region of interest" description="Disordered" evidence="1">
    <location>
        <begin position="130"/>
        <end position="165"/>
    </location>
</feature>